<reference evidence="1 2" key="1">
    <citation type="submission" date="2007-11" db="EMBL/GenBank/DDBJ databases">
        <title>Draft genome sequence of Bacteroides stercoris(ATCC 43183).</title>
        <authorList>
            <person name="Sudarsanam P."/>
            <person name="Ley R."/>
            <person name="Guruge J."/>
            <person name="Turnbaugh P.J."/>
            <person name="Mahowald M."/>
            <person name="Liep D."/>
            <person name="Gordon J."/>
        </authorList>
    </citation>
    <scope>NUCLEOTIDE SEQUENCE [LARGE SCALE GENOMIC DNA]</scope>
    <source>
        <strain evidence="1 2">ATCC 43183</strain>
    </source>
</reference>
<proteinExistence type="predicted"/>
<accession>B0NTH5</accession>
<name>B0NTH5_BACSE</name>
<organism evidence="1 2">
    <name type="scientific">Bacteroides stercoris ATCC 43183</name>
    <dbReference type="NCBI Taxonomy" id="449673"/>
    <lineage>
        <taxon>Bacteria</taxon>
        <taxon>Pseudomonadati</taxon>
        <taxon>Bacteroidota</taxon>
        <taxon>Bacteroidia</taxon>
        <taxon>Bacteroidales</taxon>
        <taxon>Bacteroidaceae</taxon>
        <taxon>Bacteroides</taxon>
    </lineage>
</organism>
<comment type="caution">
    <text evidence="1">The sequence shown here is derived from an EMBL/GenBank/DDBJ whole genome shotgun (WGS) entry which is preliminary data.</text>
</comment>
<protein>
    <submittedName>
        <fullName evidence="1">Uncharacterized protein</fullName>
    </submittedName>
</protein>
<gene>
    <name evidence="1" type="ORF">BACSTE_02797</name>
</gene>
<sequence>MRAARPINSIDFFIIRWVLGYFHREHSAVGMVPGYGTFRENYSSGGGTVIKGKLCG</sequence>
<dbReference type="EMBL" id="ABFZ02000021">
    <property type="protein sequence ID" value="EDS14393.1"/>
    <property type="molecule type" value="Genomic_DNA"/>
</dbReference>
<evidence type="ECO:0000313" key="2">
    <source>
        <dbReference type="Proteomes" id="UP000004713"/>
    </source>
</evidence>
<dbReference type="HOGENOM" id="CLU_3004666_0_0_10"/>
<evidence type="ECO:0000313" key="1">
    <source>
        <dbReference type="EMBL" id="EDS14393.1"/>
    </source>
</evidence>
<reference evidence="1 2" key="2">
    <citation type="submission" date="2007-11" db="EMBL/GenBank/DDBJ databases">
        <authorList>
            <person name="Fulton L."/>
            <person name="Clifton S."/>
            <person name="Fulton B."/>
            <person name="Xu J."/>
            <person name="Minx P."/>
            <person name="Pepin K.H."/>
            <person name="Johnson M."/>
            <person name="Thiruvilangam P."/>
            <person name="Bhonagiri V."/>
            <person name="Nash W.E."/>
            <person name="Mardis E.R."/>
            <person name="Wilson R.K."/>
        </authorList>
    </citation>
    <scope>NUCLEOTIDE SEQUENCE [LARGE SCALE GENOMIC DNA]</scope>
    <source>
        <strain evidence="1 2">ATCC 43183</strain>
    </source>
</reference>
<dbReference type="Proteomes" id="UP000004713">
    <property type="component" value="Unassembled WGS sequence"/>
</dbReference>
<dbReference type="AlphaFoldDB" id="B0NTH5"/>